<dbReference type="AlphaFoldDB" id="A0A2I1GBX3"/>
<evidence type="ECO:0000313" key="1">
    <source>
        <dbReference type="EMBL" id="PKY44119.1"/>
    </source>
</evidence>
<dbReference type="VEuPathDB" id="FungiDB:FUN_002482"/>
<accession>A0A2I1GBX3</accession>
<sequence length="350" mass="42248">MSQRTLPRDFENRKYHSLLHKERYNDTNKEESFKHQERETLRDVTHKYLNNPTTIKKNKSFRGTTFKKDKDLLKLSNTTKDKRIDQLTLETNKFFNDLSKKRTIKRSNINKFENTYNNSKIIIENYFENNYGINGIKGMIVEFYDLETIKNKKLHIPEWLLKDNSEELFEAELPPQDITVYNLWFYRRKNEGSPDFVQKWTKPISKTDILTHLEKIYNNVRESHESNKVDMNKIGSKMSRSVLDELRKINNYMLYIGSETRYPNNVMEKTPKLVEKLEKILERIHFYKNYYEENKCSLANDRRAIKYAKELLDVVRMNFNVRTIDNSKNRVIFWKIWIKVNKELDIIGKQ</sequence>
<evidence type="ECO:0000313" key="2">
    <source>
        <dbReference type="Proteomes" id="UP000234323"/>
    </source>
</evidence>
<protein>
    <submittedName>
        <fullName evidence="1">Uncharacterized protein</fullName>
    </submittedName>
</protein>
<dbReference type="Proteomes" id="UP000234323">
    <property type="component" value="Unassembled WGS sequence"/>
</dbReference>
<name>A0A2I1GBX3_9GLOM</name>
<gene>
    <name evidence="1" type="ORF">RhiirA4_399539</name>
</gene>
<comment type="caution">
    <text evidence="1">The sequence shown here is derived from an EMBL/GenBank/DDBJ whole genome shotgun (WGS) entry which is preliminary data.</text>
</comment>
<organism evidence="1 2">
    <name type="scientific">Rhizophagus irregularis</name>
    <dbReference type="NCBI Taxonomy" id="588596"/>
    <lineage>
        <taxon>Eukaryota</taxon>
        <taxon>Fungi</taxon>
        <taxon>Fungi incertae sedis</taxon>
        <taxon>Mucoromycota</taxon>
        <taxon>Glomeromycotina</taxon>
        <taxon>Glomeromycetes</taxon>
        <taxon>Glomerales</taxon>
        <taxon>Glomeraceae</taxon>
        <taxon>Rhizophagus</taxon>
    </lineage>
</organism>
<keyword evidence="2" id="KW-1185">Reference proteome</keyword>
<dbReference type="VEuPathDB" id="FungiDB:RhiirA1_420261"/>
<dbReference type="OrthoDB" id="2329692at2759"/>
<proteinExistence type="predicted"/>
<dbReference type="VEuPathDB" id="FungiDB:RhiirFUN_002551"/>
<dbReference type="EMBL" id="LLXI01000300">
    <property type="protein sequence ID" value="PKY44119.1"/>
    <property type="molecule type" value="Genomic_DNA"/>
</dbReference>
<reference evidence="1 2" key="1">
    <citation type="submission" date="2015-10" db="EMBL/GenBank/DDBJ databases">
        <title>Genome analyses suggest a sexual origin of heterokaryosis in a supposedly ancient asexual fungus.</title>
        <authorList>
            <person name="Ropars J."/>
            <person name="Sedzielewska K."/>
            <person name="Noel J."/>
            <person name="Charron P."/>
            <person name="Farinelli L."/>
            <person name="Marton T."/>
            <person name="Kruger M."/>
            <person name="Pelin A."/>
            <person name="Brachmann A."/>
            <person name="Corradi N."/>
        </authorList>
    </citation>
    <scope>NUCLEOTIDE SEQUENCE [LARGE SCALE GENOMIC DNA]</scope>
    <source>
        <strain evidence="1 2">A4</strain>
    </source>
</reference>